<dbReference type="Pfam" id="PF22504">
    <property type="entry name" value="DUF6993"/>
    <property type="match status" value="1"/>
</dbReference>
<feature type="compositionally biased region" description="Low complexity" evidence="1">
    <location>
        <begin position="27"/>
        <end position="49"/>
    </location>
</feature>
<name>A0A1H5FYI5_9MICC</name>
<reference evidence="4 5" key="1">
    <citation type="submission" date="2016-10" db="EMBL/GenBank/DDBJ databases">
        <authorList>
            <person name="de Groot N.N."/>
        </authorList>
    </citation>
    <scope>NUCLEOTIDE SEQUENCE [LARGE SCALE GENOMIC DNA]</scope>
    <source>
        <strain evidence="4 5">DSM 22274</strain>
    </source>
</reference>
<dbReference type="EMBL" id="FNTV01000001">
    <property type="protein sequence ID" value="SEE08234.1"/>
    <property type="molecule type" value="Genomic_DNA"/>
</dbReference>
<feature type="signal peptide" evidence="2">
    <location>
        <begin position="1"/>
        <end position="20"/>
    </location>
</feature>
<feature type="domain" description="DUF6993" evidence="3">
    <location>
        <begin position="68"/>
        <end position="149"/>
    </location>
</feature>
<evidence type="ECO:0000313" key="5">
    <source>
        <dbReference type="Proteomes" id="UP000182725"/>
    </source>
</evidence>
<protein>
    <recommendedName>
        <fullName evidence="3">DUF6993 domain-containing protein</fullName>
    </recommendedName>
</protein>
<dbReference type="InterPro" id="IPR054262">
    <property type="entry name" value="DUF6993"/>
</dbReference>
<feature type="chain" id="PRO_5039122067" description="DUF6993 domain-containing protein" evidence="2">
    <location>
        <begin position="21"/>
        <end position="151"/>
    </location>
</feature>
<evidence type="ECO:0000259" key="3">
    <source>
        <dbReference type="Pfam" id="PF22504"/>
    </source>
</evidence>
<feature type="region of interest" description="Disordered" evidence="1">
    <location>
        <begin position="27"/>
        <end position="57"/>
    </location>
</feature>
<evidence type="ECO:0000313" key="4">
    <source>
        <dbReference type="EMBL" id="SEE08234.1"/>
    </source>
</evidence>
<keyword evidence="2" id="KW-0732">Signal</keyword>
<accession>A0A1H5FYI5</accession>
<evidence type="ECO:0000256" key="2">
    <source>
        <dbReference type="SAM" id="SignalP"/>
    </source>
</evidence>
<dbReference type="Proteomes" id="UP000182725">
    <property type="component" value="Unassembled WGS sequence"/>
</dbReference>
<dbReference type="AlphaFoldDB" id="A0A1H5FYI5"/>
<sequence>MAALLAAATVLGGCSLLPSASEDATSAADSATTPASAAAQEGAVSATQAPEVKTPAQDLQEKVKASLTTLAASAKSPNREQMMQAMVKAGAVQEKVEISVDITPTGLAVDAIETATLVDKECVVGQVRAGSVAVTILPVLASGRCFVGDAH</sequence>
<gene>
    <name evidence="4" type="ORF">SAMN04489740_0620</name>
</gene>
<proteinExistence type="predicted"/>
<evidence type="ECO:0000256" key="1">
    <source>
        <dbReference type="SAM" id="MobiDB-lite"/>
    </source>
</evidence>
<organism evidence="4 5">
    <name type="scientific">Arthrobacter alpinus</name>
    <dbReference type="NCBI Taxonomy" id="656366"/>
    <lineage>
        <taxon>Bacteria</taxon>
        <taxon>Bacillati</taxon>
        <taxon>Actinomycetota</taxon>
        <taxon>Actinomycetes</taxon>
        <taxon>Micrococcales</taxon>
        <taxon>Micrococcaceae</taxon>
        <taxon>Arthrobacter</taxon>
    </lineage>
</organism>